<gene>
    <name evidence="2" type="ORF">M407DRAFT_195291</name>
</gene>
<reference evidence="3" key="2">
    <citation type="submission" date="2015-01" db="EMBL/GenBank/DDBJ databases">
        <title>Evolutionary Origins and Diversification of the Mycorrhizal Mutualists.</title>
        <authorList>
            <consortium name="DOE Joint Genome Institute"/>
            <consortium name="Mycorrhizal Genomics Consortium"/>
            <person name="Kohler A."/>
            <person name="Kuo A."/>
            <person name="Nagy L.G."/>
            <person name="Floudas D."/>
            <person name="Copeland A."/>
            <person name="Barry K.W."/>
            <person name="Cichocki N."/>
            <person name="Veneault-Fourrey C."/>
            <person name="LaButti K."/>
            <person name="Lindquist E.A."/>
            <person name="Lipzen A."/>
            <person name="Lundell T."/>
            <person name="Morin E."/>
            <person name="Murat C."/>
            <person name="Riley R."/>
            <person name="Ohm R."/>
            <person name="Sun H."/>
            <person name="Tunlid A."/>
            <person name="Henrissat B."/>
            <person name="Grigoriev I.V."/>
            <person name="Hibbett D.S."/>
            <person name="Martin F."/>
        </authorList>
    </citation>
    <scope>NUCLEOTIDE SEQUENCE [LARGE SCALE GENOMIC DNA]</scope>
    <source>
        <strain evidence="3">MUT 4182</strain>
    </source>
</reference>
<reference evidence="2 3" key="1">
    <citation type="submission" date="2014-04" db="EMBL/GenBank/DDBJ databases">
        <authorList>
            <consortium name="DOE Joint Genome Institute"/>
            <person name="Kuo A."/>
            <person name="Girlanda M."/>
            <person name="Perotto S."/>
            <person name="Kohler A."/>
            <person name="Nagy L.G."/>
            <person name="Floudas D."/>
            <person name="Copeland A."/>
            <person name="Barry K.W."/>
            <person name="Cichocki N."/>
            <person name="Veneault-Fourrey C."/>
            <person name="LaButti K."/>
            <person name="Lindquist E.A."/>
            <person name="Lipzen A."/>
            <person name="Lundell T."/>
            <person name="Morin E."/>
            <person name="Murat C."/>
            <person name="Sun H."/>
            <person name="Tunlid A."/>
            <person name="Henrissat B."/>
            <person name="Grigoriev I.V."/>
            <person name="Hibbett D.S."/>
            <person name="Martin F."/>
            <person name="Nordberg H.P."/>
            <person name="Cantor M.N."/>
            <person name="Hua S.X."/>
        </authorList>
    </citation>
    <scope>NUCLEOTIDE SEQUENCE [LARGE SCALE GENOMIC DNA]</scope>
    <source>
        <strain evidence="2 3">MUT 4182</strain>
    </source>
</reference>
<organism evidence="2 3">
    <name type="scientific">Tulasnella calospora MUT 4182</name>
    <dbReference type="NCBI Taxonomy" id="1051891"/>
    <lineage>
        <taxon>Eukaryota</taxon>
        <taxon>Fungi</taxon>
        <taxon>Dikarya</taxon>
        <taxon>Basidiomycota</taxon>
        <taxon>Agaricomycotina</taxon>
        <taxon>Agaricomycetes</taxon>
        <taxon>Cantharellales</taxon>
        <taxon>Tulasnellaceae</taxon>
        <taxon>Tulasnella</taxon>
    </lineage>
</organism>
<feature type="compositionally biased region" description="Polar residues" evidence="1">
    <location>
        <begin position="73"/>
        <end position="84"/>
    </location>
</feature>
<dbReference type="Proteomes" id="UP000054248">
    <property type="component" value="Unassembled WGS sequence"/>
</dbReference>
<feature type="compositionally biased region" description="Basic and acidic residues" evidence="1">
    <location>
        <begin position="41"/>
        <end position="58"/>
    </location>
</feature>
<protein>
    <submittedName>
        <fullName evidence="2">Uncharacterized protein</fullName>
    </submittedName>
</protein>
<evidence type="ECO:0000313" key="3">
    <source>
        <dbReference type="Proteomes" id="UP000054248"/>
    </source>
</evidence>
<sequence>MGALKNHMANEAQRFSRPTLALPPNGSLFGPVVTIPLARRIKQEERETSSEPSIRQDADTDESATPRSEVDEQSSAASSWTESFTPRKRISLSENRYTPSRAKGSHKKRKVVEPSHDPLQEASMDGWEDDEDDEMAIGYSERKSLPNAVRPSGNPTFAKPNAMKTPTRAINLGGARGSQTSSAKKRR</sequence>
<dbReference type="OrthoDB" id="10433395at2759"/>
<proteinExistence type="predicted"/>
<evidence type="ECO:0000256" key="1">
    <source>
        <dbReference type="SAM" id="MobiDB-lite"/>
    </source>
</evidence>
<feature type="compositionally biased region" description="Acidic residues" evidence="1">
    <location>
        <begin position="126"/>
        <end position="135"/>
    </location>
</feature>
<name>A0A0C3L038_9AGAM</name>
<dbReference type="HOGENOM" id="CLU_1448736_0_0_1"/>
<dbReference type="EMBL" id="KN823015">
    <property type="protein sequence ID" value="KIO27038.1"/>
    <property type="molecule type" value="Genomic_DNA"/>
</dbReference>
<feature type="region of interest" description="Disordered" evidence="1">
    <location>
        <begin position="1"/>
        <end position="187"/>
    </location>
</feature>
<keyword evidence="3" id="KW-1185">Reference proteome</keyword>
<dbReference type="AlphaFoldDB" id="A0A0C3L038"/>
<feature type="compositionally biased region" description="Polar residues" evidence="1">
    <location>
        <begin position="177"/>
        <end position="187"/>
    </location>
</feature>
<evidence type="ECO:0000313" key="2">
    <source>
        <dbReference type="EMBL" id="KIO27038.1"/>
    </source>
</evidence>
<accession>A0A0C3L038</accession>